<organism evidence="2 3">
    <name type="scientific">Botrimarina colliarenosi</name>
    <dbReference type="NCBI Taxonomy" id="2528001"/>
    <lineage>
        <taxon>Bacteria</taxon>
        <taxon>Pseudomonadati</taxon>
        <taxon>Planctomycetota</taxon>
        <taxon>Planctomycetia</taxon>
        <taxon>Pirellulales</taxon>
        <taxon>Lacipirellulaceae</taxon>
        <taxon>Botrimarina</taxon>
    </lineage>
</organism>
<dbReference type="OrthoDB" id="1814359at2"/>
<sequence length="460" mass="49831">MSFITDTIAGSRRTRAPRVAVLGATLGTGNMGVDALGAATVQELVALDQGVEILYQSWVNEPIEIGFGGQSHRCEPLVIRRRPNLLRQNSVEQLRRVARLQKRFGPVSSQMAAFLPAWRRLRSCDLVLDISAGDSFADTYGERIFWYQSQIKLMCLDAGVPLVLLPQTIGPFNLESSRRTAADILRRALLVATREAAGVDEILQLCGPHSPPHVVESPDVAFVLEPSATPLPARAEAQVEGKVGPLIAVNVSGLLFAKGDQFDLVTDYPDLMVRLLRWALSQPQSRVLLVPHVVPTGGGAKGSPTQDTTDNSACEALLRRLEPHEVERIDILAGADDPAKAKYAMAESDFFVGARMHAFIGAVSLATPGALLAYSKKAAGTAGMAGFADTVVDLRSLAADGVIAAVDRLYVNRSSLRERLLRDVAGLKRRVRRFFQEELSPLISSTVSENERSPPKKSVL</sequence>
<gene>
    <name evidence="2" type="ORF">Pla108_17510</name>
</gene>
<dbReference type="AlphaFoldDB" id="A0A5C6ADB6"/>
<protein>
    <submittedName>
        <fullName evidence="2">Colanic acid biosynthesis protein</fullName>
    </submittedName>
</protein>
<dbReference type="PANTHER" id="PTHR36836:SF1">
    <property type="entry name" value="COLANIC ACID BIOSYNTHESIS PROTEIN WCAK"/>
    <property type="match status" value="1"/>
</dbReference>
<dbReference type="Proteomes" id="UP000317421">
    <property type="component" value="Unassembled WGS sequence"/>
</dbReference>
<dbReference type="Pfam" id="PF04230">
    <property type="entry name" value="PS_pyruv_trans"/>
    <property type="match status" value="1"/>
</dbReference>
<dbReference type="InterPro" id="IPR007345">
    <property type="entry name" value="Polysacch_pyruvyl_Trfase"/>
</dbReference>
<dbReference type="RefSeq" id="WP_146444525.1">
    <property type="nucleotide sequence ID" value="NZ_SJPR01000002.1"/>
</dbReference>
<evidence type="ECO:0000313" key="3">
    <source>
        <dbReference type="Proteomes" id="UP000317421"/>
    </source>
</evidence>
<proteinExistence type="predicted"/>
<evidence type="ECO:0000313" key="2">
    <source>
        <dbReference type="EMBL" id="TWT97599.1"/>
    </source>
</evidence>
<accession>A0A5C6ADB6</accession>
<comment type="caution">
    <text evidence="2">The sequence shown here is derived from an EMBL/GenBank/DDBJ whole genome shotgun (WGS) entry which is preliminary data.</text>
</comment>
<evidence type="ECO:0000259" key="1">
    <source>
        <dbReference type="Pfam" id="PF04230"/>
    </source>
</evidence>
<keyword evidence="3" id="KW-1185">Reference proteome</keyword>
<name>A0A5C6ADB6_9BACT</name>
<feature type="domain" description="Polysaccharide pyruvyl transferase" evidence="1">
    <location>
        <begin position="89"/>
        <end position="375"/>
    </location>
</feature>
<dbReference type="PANTHER" id="PTHR36836">
    <property type="entry name" value="COLANIC ACID BIOSYNTHESIS PROTEIN WCAK"/>
    <property type="match status" value="1"/>
</dbReference>
<reference evidence="2 3" key="1">
    <citation type="submission" date="2019-02" db="EMBL/GenBank/DDBJ databases">
        <title>Deep-cultivation of Planctomycetes and their phenomic and genomic characterization uncovers novel biology.</title>
        <authorList>
            <person name="Wiegand S."/>
            <person name="Jogler M."/>
            <person name="Boedeker C."/>
            <person name="Pinto D."/>
            <person name="Vollmers J."/>
            <person name="Rivas-Marin E."/>
            <person name="Kohn T."/>
            <person name="Peeters S.H."/>
            <person name="Heuer A."/>
            <person name="Rast P."/>
            <person name="Oberbeckmann S."/>
            <person name="Bunk B."/>
            <person name="Jeske O."/>
            <person name="Meyerdierks A."/>
            <person name="Storesund J.E."/>
            <person name="Kallscheuer N."/>
            <person name="Luecker S."/>
            <person name="Lage O.M."/>
            <person name="Pohl T."/>
            <person name="Merkel B.J."/>
            <person name="Hornburger P."/>
            <person name="Mueller R.-W."/>
            <person name="Bruemmer F."/>
            <person name="Labrenz M."/>
            <person name="Spormann A.M."/>
            <person name="Op Den Camp H."/>
            <person name="Overmann J."/>
            <person name="Amann R."/>
            <person name="Jetten M.S.M."/>
            <person name="Mascher T."/>
            <person name="Medema M.H."/>
            <person name="Devos D.P."/>
            <person name="Kaster A.-K."/>
            <person name="Ovreas L."/>
            <person name="Rohde M."/>
            <person name="Galperin M.Y."/>
            <person name="Jogler C."/>
        </authorList>
    </citation>
    <scope>NUCLEOTIDE SEQUENCE [LARGE SCALE GENOMIC DNA]</scope>
    <source>
        <strain evidence="2 3">Pla108</strain>
    </source>
</reference>
<dbReference type="EMBL" id="SJPR01000002">
    <property type="protein sequence ID" value="TWT97599.1"/>
    <property type="molecule type" value="Genomic_DNA"/>
</dbReference>